<comment type="subunit">
    <text evidence="3">Monomer.</text>
</comment>
<evidence type="ECO:0000256" key="8">
    <source>
        <dbReference type="ARBA" id="ARBA00024459"/>
    </source>
</evidence>
<comment type="cofactor">
    <cofactor evidence="1">
        <name>Mg(2+)</name>
        <dbReference type="ChEBI" id="CHEBI:18420"/>
    </cofactor>
</comment>
<comment type="catalytic activity">
    <reaction evidence="19">
        <text>O(6)-methyl-dGTP + H2O = O(6)-methyl-dGMP + diphosphate + H(+)</text>
        <dbReference type="Rhea" id="RHEA:67600"/>
        <dbReference type="ChEBI" id="CHEBI:15377"/>
        <dbReference type="ChEBI" id="CHEBI:15378"/>
        <dbReference type="ChEBI" id="CHEBI:33019"/>
        <dbReference type="ChEBI" id="CHEBI:169974"/>
        <dbReference type="ChEBI" id="CHEBI:169975"/>
    </reaction>
    <physiologicalReaction direction="left-to-right" evidence="19">
        <dbReference type="Rhea" id="RHEA:67601"/>
    </physiologicalReaction>
</comment>
<evidence type="ECO:0000256" key="15">
    <source>
        <dbReference type="ARBA" id="ARBA00030682"/>
    </source>
</evidence>
<dbReference type="STRING" id="305900.GV64_09220"/>
<evidence type="ECO:0000256" key="19">
    <source>
        <dbReference type="ARBA" id="ARBA00048894"/>
    </source>
</evidence>
<proteinExistence type="inferred from homology"/>
<sequence>MQSLRDIDWDSWQGKDPATLTFIIKGGQILLIRKKRGLGAGKINGPGGRLEPGETMLECAIREVQEELCITPVNPKFCGESLFQFTDGYSIHVHTYMADDFEGIPAETEEAIPLWFPLDGIPYEEMWADDIIWLPEMLKGHQFKGRYLFDGDRMLDHHLDTF</sequence>
<evidence type="ECO:0000313" key="23">
    <source>
        <dbReference type="EMBL" id="KEI70899.1"/>
    </source>
</evidence>
<dbReference type="SUPFAM" id="SSF55811">
    <property type="entry name" value="Nudix"/>
    <property type="match status" value="1"/>
</dbReference>
<evidence type="ECO:0000256" key="18">
    <source>
        <dbReference type="ARBA" id="ARBA00048002"/>
    </source>
</evidence>
<feature type="domain" description="Nudix hydrolase" evidence="22">
    <location>
        <begin position="14"/>
        <end position="139"/>
    </location>
</feature>
<gene>
    <name evidence="23" type="ORF">GV64_09220</name>
</gene>
<accession>A0A081K9S3</accession>
<keyword evidence="6" id="KW-0460">Magnesium</keyword>
<keyword evidence="5 23" id="KW-0378">Hydrolase</keyword>
<evidence type="ECO:0000256" key="17">
    <source>
        <dbReference type="ARBA" id="ARBA00032071"/>
    </source>
</evidence>
<evidence type="ECO:0000256" key="1">
    <source>
        <dbReference type="ARBA" id="ARBA00001946"/>
    </source>
</evidence>
<evidence type="ECO:0000256" key="5">
    <source>
        <dbReference type="ARBA" id="ARBA00022801"/>
    </source>
</evidence>
<evidence type="ECO:0000256" key="21">
    <source>
        <dbReference type="ARBA" id="ARBA00053094"/>
    </source>
</evidence>
<comment type="similarity">
    <text evidence="2">Belongs to the Nudix hydrolase family.</text>
</comment>
<evidence type="ECO:0000256" key="11">
    <source>
        <dbReference type="ARBA" id="ARBA00026103"/>
    </source>
</evidence>
<comment type="catalytic activity">
    <reaction evidence="18">
        <text>N(6)-methyl-ATP + H2O = N(6)-methyl-AMP + diphosphate + H(+)</text>
        <dbReference type="Rhea" id="RHEA:67608"/>
        <dbReference type="ChEBI" id="CHEBI:15377"/>
        <dbReference type="ChEBI" id="CHEBI:15378"/>
        <dbReference type="ChEBI" id="CHEBI:33019"/>
        <dbReference type="ChEBI" id="CHEBI:144842"/>
        <dbReference type="ChEBI" id="CHEBI:172873"/>
    </reaction>
    <physiologicalReaction direction="left-to-right" evidence="18">
        <dbReference type="Rhea" id="RHEA:67609"/>
    </physiologicalReaction>
</comment>
<dbReference type="PANTHER" id="PTHR43758:SF2">
    <property type="entry name" value="OXIDIZED PURINE NUCLEOSIDE TRIPHOSPHATE HYDROLASE"/>
    <property type="match status" value="1"/>
</dbReference>
<dbReference type="GO" id="GO:0046872">
    <property type="term" value="F:metal ion binding"/>
    <property type="evidence" value="ECO:0007669"/>
    <property type="project" value="UniProtKB-KW"/>
</dbReference>
<evidence type="ECO:0000256" key="13">
    <source>
        <dbReference type="ARBA" id="ARBA00029673"/>
    </source>
</evidence>
<dbReference type="GO" id="GO:0005737">
    <property type="term" value="C:cytoplasm"/>
    <property type="evidence" value="ECO:0007669"/>
    <property type="project" value="TreeGrafter"/>
</dbReference>
<evidence type="ECO:0000259" key="22">
    <source>
        <dbReference type="PROSITE" id="PS51462"/>
    </source>
</evidence>
<comment type="catalytic activity">
    <reaction evidence="8">
        <text>2-oxo-dATP + H2O = 2-oxo-dAMP + diphosphate + H(+)</text>
        <dbReference type="Rhea" id="RHEA:31583"/>
        <dbReference type="ChEBI" id="CHEBI:15377"/>
        <dbReference type="ChEBI" id="CHEBI:15378"/>
        <dbReference type="ChEBI" id="CHEBI:33019"/>
        <dbReference type="ChEBI" id="CHEBI:63212"/>
        <dbReference type="ChEBI" id="CHEBI:77897"/>
        <dbReference type="EC" id="3.6.1.56"/>
    </reaction>
    <physiologicalReaction direction="left-to-right" evidence="8">
        <dbReference type="Rhea" id="RHEA:31584"/>
    </physiologicalReaction>
</comment>
<protein>
    <recommendedName>
        <fullName evidence="12">Oxidized purine nucleoside triphosphate hydrolase</fullName>
        <ecNumber evidence="11">3.6.1.56</ecNumber>
    </recommendedName>
    <alternativeName>
        <fullName evidence="16">2-hydroxy-dATP diphosphatase</fullName>
    </alternativeName>
    <alternativeName>
        <fullName evidence="15">7,8-dihydro-8-oxoguanine triphosphatase</fullName>
    </alternativeName>
    <alternativeName>
        <fullName evidence="14">8-oxo-dGTPase</fullName>
    </alternativeName>
    <alternativeName>
        <fullName evidence="17">Methylated purine nucleoside triphosphate hydrolase</fullName>
    </alternativeName>
    <alternativeName>
        <fullName evidence="13">Nucleoside diphosphate-linked moiety X motif 1</fullName>
    </alternativeName>
</protein>
<comment type="catalytic activity">
    <reaction evidence="7">
        <text>8-oxo-dATP + H2O = 8-oxo-dAMP + diphosphate + H(+)</text>
        <dbReference type="Rhea" id="RHEA:65396"/>
        <dbReference type="ChEBI" id="CHEBI:15377"/>
        <dbReference type="ChEBI" id="CHEBI:15378"/>
        <dbReference type="ChEBI" id="CHEBI:33019"/>
        <dbReference type="ChEBI" id="CHEBI:71361"/>
        <dbReference type="ChEBI" id="CHEBI:172871"/>
    </reaction>
    <physiologicalReaction direction="left-to-right" evidence="7">
        <dbReference type="Rhea" id="RHEA:65397"/>
    </physiologicalReaction>
</comment>
<keyword evidence="4" id="KW-0479">Metal-binding</keyword>
<dbReference type="CDD" id="cd03427">
    <property type="entry name" value="NUDIX_MTH1_Nudt1"/>
    <property type="match status" value="1"/>
</dbReference>
<reference evidence="23 24" key="1">
    <citation type="submission" date="2014-06" db="EMBL/GenBank/DDBJ databases">
        <title>Whole Genome Sequences of Three Symbiotic Endozoicomonas Bacteria.</title>
        <authorList>
            <person name="Neave M.J."/>
            <person name="Apprill A."/>
            <person name="Voolstra C.R."/>
        </authorList>
    </citation>
    <scope>NUCLEOTIDE SEQUENCE [LARGE SCALE GENOMIC DNA]</scope>
    <source>
        <strain evidence="23 24">DSM 22380</strain>
    </source>
</reference>
<evidence type="ECO:0000256" key="7">
    <source>
        <dbReference type="ARBA" id="ARBA00024448"/>
    </source>
</evidence>
<dbReference type="PRINTS" id="PR01403">
    <property type="entry name" value="8OXTPHPHTASE"/>
</dbReference>
<dbReference type="GO" id="GO:0008828">
    <property type="term" value="F:dATP diphosphatase activity"/>
    <property type="evidence" value="ECO:0007669"/>
    <property type="project" value="UniProtKB-EC"/>
</dbReference>
<dbReference type="GO" id="GO:0008413">
    <property type="term" value="F:8-oxo-7,8-dihydroguanosine triphosphate pyrophosphatase activity"/>
    <property type="evidence" value="ECO:0007669"/>
    <property type="project" value="InterPro"/>
</dbReference>
<dbReference type="AlphaFoldDB" id="A0A081K9S3"/>
<keyword evidence="24" id="KW-1185">Reference proteome</keyword>
<evidence type="ECO:0000256" key="9">
    <source>
        <dbReference type="ARBA" id="ARBA00024486"/>
    </source>
</evidence>
<dbReference type="RefSeq" id="WP_020580465.1">
    <property type="nucleotide sequence ID" value="NZ_JOJP01000001.1"/>
</dbReference>
<dbReference type="Proteomes" id="UP000027997">
    <property type="component" value="Unassembled WGS sequence"/>
</dbReference>
<dbReference type="PANTHER" id="PTHR43758">
    <property type="entry name" value="7,8-DIHYDRO-8-OXOGUANINE TRIPHOSPHATASE"/>
    <property type="match status" value="1"/>
</dbReference>
<dbReference type="EMBL" id="JOJP01000001">
    <property type="protein sequence ID" value="KEI70899.1"/>
    <property type="molecule type" value="Genomic_DNA"/>
</dbReference>
<name>A0A081K9S3_9GAMM</name>
<comment type="catalytic activity">
    <reaction evidence="20">
        <text>N(6)-methyl-dATP + H2O = N(6)-methyl-dAMP + diphosphate + H(+)</text>
        <dbReference type="Rhea" id="RHEA:67604"/>
        <dbReference type="ChEBI" id="CHEBI:15377"/>
        <dbReference type="ChEBI" id="CHEBI:15378"/>
        <dbReference type="ChEBI" id="CHEBI:33019"/>
        <dbReference type="ChEBI" id="CHEBI:169976"/>
        <dbReference type="ChEBI" id="CHEBI:172872"/>
    </reaction>
    <physiologicalReaction direction="left-to-right" evidence="20">
        <dbReference type="Rhea" id="RHEA:67605"/>
    </physiologicalReaction>
</comment>
<evidence type="ECO:0000313" key="24">
    <source>
        <dbReference type="Proteomes" id="UP000027997"/>
    </source>
</evidence>
<comment type="caution">
    <text evidence="23">The sequence shown here is derived from an EMBL/GenBank/DDBJ whole genome shotgun (WGS) entry which is preliminary data.</text>
</comment>
<comment type="function">
    <text evidence="21">Oxidized purine nucleoside triphosphate hydrolase which is a prominent sanitizer of the oxidized nucleotide pool. Catalyzes the hydrolysis of 2-oxo-dATP (2-hydroxy-dATP) into 2-oxo-dAMP. Also has a significant hydrolase activity toward 2-oxo-ATP, 8-oxo-dGTP and 8-oxo-dATP. Through the hydrolysis of oxidized purine nucleoside triphosphates, prevents their incorporation into DNA and the subsequent transversions A:T to C:G and G:C to T:A. Also catalyzes the hydrolysis of methylated purine nucleoside triphosphate preventing their integration into DNA. Through this antimutagenic activity protects cells from oxidative stress.</text>
</comment>
<comment type="catalytic activity">
    <reaction evidence="10">
        <text>2-oxo-ATP + H2O = 2-oxo-AMP + diphosphate + H(+)</text>
        <dbReference type="Rhea" id="RHEA:67392"/>
        <dbReference type="ChEBI" id="CHEBI:15377"/>
        <dbReference type="ChEBI" id="CHEBI:15378"/>
        <dbReference type="ChEBI" id="CHEBI:33019"/>
        <dbReference type="ChEBI" id="CHEBI:71395"/>
        <dbReference type="ChEBI" id="CHEBI:172878"/>
    </reaction>
    <physiologicalReaction direction="left-to-right" evidence="10">
        <dbReference type="Rhea" id="RHEA:67393"/>
    </physiologicalReaction>
</comment>
<evidence type="ECO:0000256" key="2">
    <source>
        <dbReference type="ARBA" id="ARBA00005582"/>
    </source>
</evidence>
<dbReference type="GO" id="GO:0042262">
    <property type="term" value="P:DNA protection"/>
    <property type="evidence" value="ECO:0007669"/>
    <property type="project" value="InterPro"/>
</dbReference>
<evidence type="ECO:0000256" key="3">
    <source>
        <dbReference type="ARBA" id="ARBA00011245"/>
    </source>
</evidence>
<dbReference type="InterPro" id="IPR015797">
    <property type="entry name" value="NUDIX_hydrolase-like_dom_sf"/>
</dbReference>
<comment type="catalytic activity">
    <reaction evidence="9">
        <text>8-oxo-dGTP + H2O = 8-oxo-dGMP + diphosphate + H(+)</text>
        <dbReference type="Rhea" id="RHEA:31575"/>
        <dbReference type="ChEBI" id="CHEBI:15377"/>
        <dbReference type="ChEBI" id="CHEBI:15378"/>
        <dbReference type="ChEBI" id="CHEBI:33019"/>
        <dbReference type="ChEBI" id="CHEBI:63224"/>
        <dbReference type="ChEBI" id="CHEBI:77896"/>
    </reaction>
    <physiologicalReaction direction="left-to-right" evidence="9">
        <dbReference type="Rhea" id="RHEA:31576"/>
    </physiologicalReaction>
</comment>
<dbReference type="InterPro" id="IPR003563">
    <property type="entry name" value="8ODP"/>
</dbReference>
<evidence type="ECO:0000256" key="6">
    <source>
        <dbReference type="ARBA" id="ARBA00022842"/>
    </source>
</evidence>
<dbReference type="PROSITE" id="PS51462">
    <property type="entry name" value="NUDIX"/>
    <property type="match status" value="1"/>
</dbReference>
<evidence type="ECO:0000256" key="10">
    <source>
        <dbReference type="ARBA" id="ARBA00024596"/>
    </source>
</evidence>
<dbReference type="Gene3D" id="3.90.79.10">
    <property type="entry name" value="Nucleoside Triphosphate Pyrophosphohydrolase"/>
    <property type="match status" value="1"/>
</dbReference>
<dbReference type="eggNOG" id="COG0494">
    <property type="taxonomic scope" value="Bacteria"/>
</dbReference>
<evidence type="ECO:0000256" key="20">
    <source>
        <dbReference type="ARBA" id="ARBA00049032"/>
    </source>
</evidence>
<evidence type="ECO:0000256" key="12">
    <source>
        <dbReference type="ARBA" id="ARBA00026218"/>
    </source>
</evidence>
<organism evidence="23 24">
    <name type="scientific">Endozoicomonas elysicola</name>
    <dbReference type="NCBI Taxonomy" id="305900"/>
    <lineage>
        <taxon>Bacteria</taxon>
        <taxon>Pseudomonadati</taxon>
        <taxon>Pseudomonadota</taxon>
        <taxon>Gammaproteobacteria</taxon>
        <taxon>Oceanospirillales</taxon>
        <taxon>Endozoicomonadaceae</taxon>
        <taxon>Endozoicomonas</taxon>
    </lineage>
</organism>
<evidence type="ECO:0000256" key="16">
    <source>
        <dbReference type="ARBA" id="ARBA00031927"/>
    </source>
</evidence>
<dbReference type="EC" id="3.6.1.56" evidence="11"/>
<evidence type="ECO:0000256" key="4">
    <source>
        <dbReference type="ARBA" id="ARBA00022723"/>
    </source>
</evidence>
<evidence type="ECO:0000256" key="14">
    <source>
        <dbReference type="ARBA" id="ARBA00030634"/>
    </source>
</evidence>
<dbReference type="Pfam" id="PF00293">
    <property type="entry name" value="NUDIX"/>
    <property type="match status" value="1"/>
</dbReference>
<dbReference type="InterPro" id="IPR000086">
    <property type="entry name" value="NUDIX_hydrolase_dom"/>
</dbReference>